<evidence type="ECO:0000256" key="9">
    <source>
        <dbReference type="ARBA" id="ARBA00022764"/>
    </source>
</evidence>
<keyword evidence="12" id="KW-0046">Antibiotic resistance</keyword>
<dbReference type="Pfam" id="PF00753">
    <property type="entry name" value="Lactamase_B"/>
    <property type="match status" value="1"/>
</dbReference>
<evidence type="ECO:0000256" key="8">
    <source>
        <dbReference type="ARBA" id="ARBA00022729"/>
    </source>
</evidence>
<reference evidence="15 16" key="1">
    <citation type="submission" date="2024-05" db="EMBL/GenBank/DDBJ databases">
        <title>Three bacterial strains, DH-69, EH-24, and ECK-19 isolated from coastal sediments.</title>
        <authorList>
            <person name="Ye Y.-Q."/>
            <person name="Du Z.-J."/>
        </authorList>
    </citation>
    <scope>NUCLEOTIDE SEQUENCE [LARGE SCALE GENOMIC DNA]</scope>
    <source>
        <strain evidence="15 16">ECK-19</strain>
    </source>
</reference>
<evidence type="ECO:0000259" key="14">
    <source>
        <dbReference type="SMART" id="SM00849"/>
    </source>
</evidence>
<comment type="cofactor">
    <cofactor evidence="2">
        <name>Zn(2+)</name>
        <dbReference type="ChEBI" id="CHEBI:29105"/>
    </cofactor>
</comment>
<evidence type="ECO:0000256" key="1">
    <source>
        <dbReference type="ARBA" id="ARBA00001526"/>
    </source>
</evidence>
<dbReference type="EMBL" id="JBEHZE010000001">
    <property type="protein sequence ID" value="MEX6632120.1"/>
    <property type="molecule type" value="Genomic_DNA"/>
</dbReference>
<feature type="chain" id="PRO_5045257315" description="beta-lactamase" evidence="13">
    <location>
        <begin position="27"/>
        <end position="298"/>
    </location>
</feature>
<dbReference type="PANTHER" id="PTHR42951">
    <property type="entry name" value="METALLO-BETA-LACTAMASE DOMAIN-CONTAINING"/>
    <property type="match status" value="1"/>
</dbReference>
<keyword evidence="8 13" id="KW-0732">Signal</keyword>
<comment type="caution">
    <text evidence="15">The sequence shown here is derived from an EMBL/GenBank/DDBJ whole genome shotgun (WGS) entry which is preliminary data.</text>
</comment>
<evidence type="ECO:0000313" key="16">
    <source>
        <dbReference type="Proteomes" id="UP001560685"/>
    </source>
</evidence>
<keyword evidence="7" id="KW-0479">Metal-binding</keyword>
<dbReference type="Gene3D" id="3.60.15.10">
    <property type="entry name" value="Ribonuclease Z/Hydroxyacylglutathione hydrolase-like"/>
    <property type="match status" value="1"/>
</dbReference>
<dbReference type="PANTHER" id="PTHR42951:SF4">
    <property type="entry name" value="ACYL-COENZYME A THIOESTERASE MBLAC2"/>
    <property type="match status" value="1"/>
</dbReference>
<organism evidence="15 16">
    <name type="scientific">Hyphococcus lacteus</name>
    <dbReference type="NCBI Taxonomy" id="3143536"/>
    <lineage>
        <taxon>Bacteria</taxon>
        <taxon>Pseudomonadati</taxon>
        <taxon>Pseudomonadota</taxon>
        <taxon>Alphaproteobacteria</taxon>
        <taxon>Parvularculales</taxon>
        <taxon>Parvularculaceae</taxon>
        <taxon>Hyphococcus</taxon>
    </lineage>
</organism>
<keyword evidence="9" id="KW-0574">Periplasm</keyword>
<sequence length="298" mass="31875">MNRKTFIKATFFGIGMGMLSVGPVSAQRDFSNVEITTVKLGQGLFMLQGAGGNIGLSIGDDGPFVIDDQFAPLSEKITAAIAEVSDQSVAFVLNTHYHGDHTGGNEAFGKAGAHIVAHDNVRARLLEGAASAENGTDDALPIITFSHSMTFHWNGQEIYIWHSKPAHTDGDAIIYAKDADVVHMGDVFFNGGYPYIDIDAGGDLNGYIETHDSVLAMINEGTKIIPGHGPLADKSDLEKTVSMLKDVKGRIQNLINQGMSEDAVVAADPLSDLNPHWGQGFINGEKMTRSAYRSLVAS</sequence>
<evidence type="ECO:0000256" key="13">
    <source>
        <dbReference type="SAM" id="SignalP"/>
    </source>
</evidence>
<dbReference type="InterPro" id="IPR001018">
    <property type="entry name" value="Beta-lactamase_class-B_CS"/>
</dbReference>
<evidence type="ECO:0000313" key="15">
    <source>
        <dbReference type="EMBL" id="MEX6632120.1"/>
    </source>
</evidence>
<evidence type="ECO:0000256" key="10">
    <source>
        <dbReference type="ARBA" id="ARBA00022801"/>
    </source>
</evidence>
<dbReference type="SUPFAM" id="SSF56281">
    <property type="entry name" value="Metallo-hydrolase/oxidoreductase"/>
    <property type="match status" value="1"/>
</dbReference>
<comment type="subcellular location">
    <subcellularLocation>
        <location evidence="3">Periplasm</location>
    </subcellularLocation>
</comment>
<dbReference type="EC" id="3.5.2.6" evidence="6"/>
<dbReference type="InterPro" id="IPR001279">
    <property type="entry name" value="Metallo-B-lactamas"/>
</dbReference>
<feature type="signal peptide" evidence="13">
    <location>
        <begin position="1"/>
        <end position="26"/>
    </location>
</feature>
<comment type="catalytic activity">
    <reaction evidence="1">
        <text>a beta-lactam + H2O = a substituted beta-amino acid</text>
        <dbReference type="Rhea" id="RHEA:20401"/>
        <dbReference type="ChEBI" id="CHEBI:15377"/>
        <dbReference type="ChEBI" id="CHEBI:35627"/>
        <dbReference type="ChEBI" id="CHEBI:140347"/>
        <dbReference type="EC" id="3.5.2.6"/>
    </reaction>
</comment>
<evidence type="ECO:0000256" key="11">
    <source>
        <dbReference type="ARBA" id="ARBA00022833"/>
    </source>
</evidence>
<dbReference type="InterPro" id="IPR050855">
    <property type="entry name" value="NDM-1-like"/>
</dbReference>
<proteinExistence type="inferred from homology"/>
<keyword evidence="10" id="KW-0378">Hydrolase</keyword>
<dbReference type="RefSeq" id="WP_369314528.1">
    <property type="nucleotide sequence ID" value="NZ_JBEHZE010000001.1"/>
</dbReference>
<evidence type="ECO:0000256" key="12">
    <source>
        <dbReference type="ARBA" id="ARBA00023251"/>
    </source>
</evidence>
<evidence type="ECO:0000256" key="6">
    <source>
        <dbReference type="ARBA" id="ARBA00012865"/>
    </source>
</evidence>
<feature type="domain" description="Metallo-beta-lactamase" evidence="14">
    <location>
        <begin position="51"/>
        <end position="228"/>
    </location>
</feature>
<dbReference type="Proteomes" id="UP001560685">
    <property type="component" value="Unassembled WGS sequence"/>
</dbReference>
<evidence type="ECO:0000256" key="5">
    <source>
        <dbReference type="ARBA" id="ARBA00011245"/>
    </source>
</evidence>
<evidence type="ECO:0000256" key="4">
    <source>
        <dbReference type="ARBA" id="ARBA00005250"/>
    </source>
</evidence>
<accession>A0ABV3Z002</accession>
<evidence type="ECO:0000256" key="2">
    <source>
        <dbReference type="ARBA" id="ARBA00001947"/>
    </source>
</evidence>
<evidence type="ECO:0000256" key="7">
    <source>
        <dbReference type="ARBA" id="ARBA00022723"/>
    </source>
</evidence>
<comment type="similarity">
    <text evidence="4">Belongs to the metallo-beta-lactamase superfamily. Class-B beta-lactamase family.</text>
</comment>
<dbReference type="InterPro" id="IPR036866">
    <property type="entry name" value="RibonucZ/Hydroxyglut_hydro"/>
</dbReference>
<comment type="subunit">
    <text evidence="5">Monomer.</text>
</comment>
<dbReference type="SMART" id="SM00849">
    <property type="entry name" value="Lactamase_B"/>
    <property type="match status" value="1"/>
</dbReference>
<evidence type="ECO:0000256" key="3">
    <source>
        <dbReference type="ARBA" id="ARBA00004418"/>
    </source>
</evidence>
<protein>
    <recommendedName>
        <fullName evidence="6">beta-lactamase</fullName>
        <ecNumber evidence="6">3.5.2.6</ecNumber>
    </recommendedName>
</protein>
<keyword evidence="11" id="KW-0862">Zinc</keyword>
<gene>
    <name evidence="15" type="ORF">ABFZ84_01030</name>
</gene>
<name>A0ABV3Z002_9PROT</name>
<dbReference type="CDD" id="cd16282">
    <property type="entry name" value="metallo-hydrolase-like_MBL-fold"/>
    <property type="match status" value="1"/>
</dbReference>
<dbReference type="PROSITE" id="PS00743">
    <property type="entry name" value="BETA_LACTAMASE_B_1"/>
    <property type="match status" value="1"/>
</dbReference>
<keyword evidence="16" id="KW-1185">Reference proteome</keyword>